<dbReference type="PANTHER" id="PTHR11059">
    <property type="entry name" value="DNA REPAIR PROTEIN RECN"/>
    <property type="match status" value="1"/>
</dbReference>
<evidence type="ECO:0000256" key="3">
    <source>
        <dbReference type="ARBA" id="ARBA00021315"/>
    </source>
</evidence>
<protein>
    <recommendedName>
        <fullName evidence="3">DNA repair protein RecN</fullName>
    </recommendedName>
    <alternativeName>
        <fullName evidence="8">Recombination protein N</fullName>
    </alternativeName>
</protein>
<organism evidence="9 10">
    <name type="scientific">Borrelia nietonii YOR</name>
    <dbReference type="NCBI Taxonomy" id="1293576"/>
    <lineage>
        <taxon>Bacteria</taxon>
        <taxon>Pseudomonadati</taxon>
        <taxon>Spirochaetota</taxon>
        <taxon>Spirochaetia</taxon>
        <taxon>Spirochaetales</taxon>
        <taxon>Borreliaceae</taxon>
        <taxon>Borrelia</taxon>
        <taxon>Borrelia nietonii</taxon>
    </lineage>
</organism>
<sequence length="82" mass="9198">MGLGKYLKSLSENMQIIVVTHLANIASLSDCHILVKKECIKGKTFVQASLLLDNDRALEIVRMLSESINDISFKHAEELLKK</sequence>
<gene>
    <name evidence="9" type="ORF">BHY_0335</name>
</gene>
<name>A0ABM5PID1_9SPIR</name>
<evidence type="ECO:0000313" key="9">
    <source>
        <dbReference type="EMBL" id="AHH03286.1"/>
    </source>
</evidence>
<evidence type="ECO:0000313" key="10">
    <source>
        <dbReference type="Proteomes" id="UP000019269"/>
    </source>
</evidence>
<evidence type="ECO:0000256" key="7">
    <source>
        <dbReference type="ARBA" id="ARBA00023204"/>
    </source>
</evidence>
<accession>A0ABM5PID1</accession>
<reference evidence="9" key="1">
    <citation type="submission" date="2013-02" db="EMBL/GenBank/DDBJ databases">
        <title>Comparative genomics of Borrelia species.</title>
        <authorList>
            <person name="Schwan T.G."/>
            <person name="Raffel S.J."/>
            <person name="Porcella S.F."/>
        </authorList>
    </citation>
    <scope>NUCLEOTIDE SEQUENCE [LARGE SCALE GENOMIC DNA]</scope>
    <source>
        <strain evidence="9">YOR</strain>
    </source>
</reference>
<evidence type="ECO:0000256" key="6">
    <source>
        <dbReference type="ARBA" id="ARBA00022840"/>
    </source>
</evidence>
<dbReference type="InterPro" id="IPR004604">
    <property type="entry name" value="DNA_recomb/repair_RecN"/>
</dbReference>
<evidence type="ECO:0000256" key="8">
    <source>
        <dbReference type="ARBA" id="ARBA00033408"/>
    </source>
</evidence>
<dbReference type="SUPFAM" id="SSF52540">
    <property type="entry name" value="P-loop containing nucleoside triphosphate hydrolases"/>
    <property type="match status" value="1"/>
</dbReference>
<comment type="function">
    <text evidence="1">May be involved in recombinational repair of damaged DNA.</text>
</comment>
<evidence type="ECO:0000256" key="2">
    <source>
        <dbReference type="ARBA" id="ARBA00009441"/>
    </source>
</evidence>
<keyword evidence="5" id="KW-0227">DNA damage</keyword>
<dbReference type="Proteomes" id="UP000019269">
    <property type="component" value="Chromosome"/>
</dbReference>
<dbReference type="PANTHER" id="PTHR11059:SF0">
    <property type="entry name" value="DNA REPAIR PROTEIN RECN"/>
    <property type="match status" value="1"/>
</dbReference>
<keyword evidence="10" id="KW-1185">Reference proteome</keyword>
<keyword evidence="4" id="KW-0547">Nucleotide-binding</keyword>
<dbReference type="Gene3D" id="3.40.50.300">
    <property type="entry name" value="P-loop containing nucleotide triphosphate hydrolases"/>
    <property type="match status" value="1"/>
</dbReference>
<dbReference type="InterPro" id="IPR027417">
    <property type="entry name" value="P-loop_NTPase"/>
</dbReference>
<dbReference type="EMBL" id="CP004146">
    <property type="protein sequence ID" value="AHH03286.1"/>
    <property type="molecule type" value="Genomic_DNA"/>
</dbReference>
<evidence type="ECO:0000256" key="5">
    <source>
        <dbReference type="ARBA" id="ARBA00022763"/>
    </source>
</evidence>
<comment type="similarity">
    <text evidence="2">Belongs to the RecN family.</text>
</comment>
<evidence type="ECO:0000256" key="1">
    <source>
        <dbReference type="ARBA" id="ARBA00003618"/>
    </source>
</evidence>
<keyword evidence="6" id="KW-0067">ATP-binding</keyword>
<keyword evidence="7" id="KW-0234">DNA repair</keyword>
<proteinExistence type="inferred from homology"/>
<evidence type="ECO:0000256" key="4">
    <source>
        <dbReference type="ARBA" id="ARBA00022741"/>
    </source>
</evidence>